<sequence>MRVSYRLELDEYLECTQKFLGLRLLAISLVTGAVFGAVMGYVTRLQAPVEDICEYSHSFLRCGPGGPEGRLALVCIFAFGLPFFFLFRSRMRKALKGQYLSSPLLQEQQELFWSDDGIEVSSRSASVRYQWSDLRRLSETKRMLIIDARPLPGIIMPKRAFLLPETLVDLKQRLRDKGVRVRDGG</sequence>
<gene>
    <name evidence="3" type="ORF">ACFSM5_00340</name>
</gene>
<accession>A0ABW5DMY8</accession>
<dbReference type="InterPro" id="IPR025588">
    <property type="entry name" value="YcxB-like_C"/>
</dbReference>
<reference evidence="4" key="1">
    <citation type="journal article" date="2019" name="Int. J. Syst. Evol. Microbiol.">
        <title>The Global Catalogue of Microorganisms (GCM) 10K type strain sequencing project: providing services to taxonomists for standard genome sequencing and annotation.</title>
        <authorList>
            <consortium name="The Broad Institute Genomics Platform"/>
            <consortium name="The Broad Institute Genome Sequencing Center for Infectious Disease"/>
            <person name="Wu L."/>
            <person name="Ma J."/>
        </authorList>
    </citation>
    <scope>NUCLEOTIDE SEQUENCE [LARGE SCALE GENOMIC DNA]</scope>
    <source>
        <strain evidence="4">CGMCC 1.19062</strain>
    </source>
</reference>
<evidence type="ECO:0000313" key="3">
    <source>
        <dbReference type="EMBL" id="MFD2261316.1"/>
    </source>
</evidence>
<evidence type="ECO:0000313" key="4">
    <source>
        <dbReference type="Proteomes" id="UP001597295"/>
    </source>
</evidence>
<organism evidence="3 4">
    <name type="scientific">Lacibacterium aquatile</name>
    <dbReference type="NCBI Taxonomy" id="1168082"/>
    <lineage>
        <taxon>Bacteria</taxon>
        <taxon>Pseudomonadati</taxon>
        <taxon>Pseudomonadota</taxon>
        <taxon>Alphaproteobacteria</taxon>
        <taxon>Rhodospirillales</taxon>
        <taxon>Rhodospirillaceae</taxon>
    </lineage>
</organism>
<dbReference type="Proteomes" id="UP001597295">
    <property type="component" value="Unassembled WGS sequence"/>
</dbReference>
<dbReference type="Pfam" id="PF14317">
    <property type="entry name" value="YcxB"/>
    <property type="match status" value="1"/>
</dbReference>
<evidence type="ECO:0000256" key="1">
    <source>
        <dbReference type="SAM" id="Phobius"/>
    </source>
</evidence>
<feature type="transmembrane region" description="Helical" evidence="1">
    <location>
        <begin position="69"/>
        <end position="87"/>
    </location>
</feature>
<keyword evidence="1" id="KW-1133">Transmembrane helix</keyword>
<name>A0ABW5DMY8_9PROT</name>
<evidence type="ECO:0000259" key="2">
    <source>
        <dbReference type="Pfam" id="PF14317"/>
    </source>
</evidence>
<feature type="domain" description="YcxB-like C-terminal" evidence="2">
    <location>
        <begin position="113"/>
        <end position="161"/>
    </location>
</feature>
<feature type="transmembrane region" description="Helical" evidence="1">
    <location>
        <begin position="20"/>
        <end position="42"/>
    </location>
</feature>
<dbReference type="EMBL" id="JBHUIP010000001">
    <property type="protein sequence ID" value="MFD2261316.1"/>
    <property type="molecule type" value="Genomic_DNA"/>
</dbReference>
<keyword evidence="1" id="KW-0812">Transmembrane</keyword>
<protein>
    <submittedName>
        <fullName evidence="3">YcxB family protein</fullName>
    </submittedName>
</protein>
<proteinExistence type="predicted"/>
<comment type="caution">
    <text evidence="3">The sequence shown here is derived from an EMBL/GenBank/DDBJ whole genome shotgun (WGS) entry which is preliminary data.</text>
</comment>
<keyword evidence="4" id="KW-1185">Reference proteome</keyword>
<keyword evidence="1" id="KW-0472">Membrane</keyword>
<dbReference type="RefSeq" id="WP_379873910.1">
    <property type="nucleotide sequence ID" value="NZ_JBHUIP010000001.1"/>
</dbReference>